<dbReference type="PANTHER" id="PTHR21666:SF270">
    <property type="entry name" value="MUREIN HYDROLASE ACTIVATOR ENVC"/>
    <property type="match status" value="1"/>
</dbReference>
<keyword evidence="5" id="KW-1185">Reference proteome</keyword>
<dbReference type="Pfam" id="PF20155">
    <property type="entry name" value="TMP_3"/>
    <property type="match status" value="1"/>
</dbReference>
<proteinExistence type="predicted"/>
<dbReference type="NCBIfam" id="TIGR02675">
    <property type="entry name" value="tape_meas_nterm"/>
    <property type="match status" value="1"/>
</dbReference>
<reference evidence="4 5" key="1">
    <citation type="submission" date="2023-03" db="EMBL/GenBank/DDBJ databases">
        <title>Complete genome sequences of several Auritidibacter ignavus strains isolated from ear infections.</title>
        <authorList>
            <person name="Baehr T."/>
            <person name="Baumhoegger A.M."/>
        </authorList>
    </citation>
    <scope>NUCLEOTIDE SEQUENCE [LARGE SCALE GENOMIC DNA]</scope>
    <source>
        <strain evidence="4 5">BABAE-6</strain>
    </source>
</reference>
<dbReference type="Proteomes" id="UP001224674">
    <property type="component" value="Chromosome"/>
</dbReference>
<dbReference type="RefSeq" id="WP_279675290.1">
    <property type="nucleotide sequence ID" value="NZ_CP122566.1"/>
</dbReference>
<feature type="transmembrane region" description="Helical" evidence="1">
    <location>
        <begin position="330"/>
        <end position="351"/>
    </location>
</feature>
<evidence type="ECO:0000259" key="3">
    <source>
        <dbReference type="Pfam" id="PF20155"/>
    </source>
</evidence>
<accession>A0AAJ6ALB7</accession>
<dbReference type="Gene3D" id="1.10.530.10">
    <property type="match status" value="1"/>
</dbReference>
<keyword evidence="1" id="KW-0812">Transmembrane</keyword>
<organism evidence="4 5">
    <name type="scientific">Auritidibacter ignavus</name>
    <dbReference type="NCBI Taxonomy" id="678932"/>
    <lineage>
        <taxon>Bacteria</taxon>
        <taxon>Bacillati</taxon>
        <taxon>Actinomycetota</taxon>
        <taxon>Actinomycetes</taxon>
        <taxon>Micrococcales</taxon>
        <taxon>Micrococcaceae</taxon>
        <taxon>Auritidibacter</taxon>
    </lineage>
</organism>
<dbReference type="InterPro" id="IPR013491">
    <property type="entry name" value="Tape_meas_N"/>
</dbReference>
<feature type="transmembrane region" description="Helical" evidence="1">
    <location>
        <begin position="371"/>
        <end position="392"/>
    </location>
</feature>
<dbReference type="PANTHER" id="PTHR21666">
    <property type="entry name" value="PEPTIDASE-RELATED"/>
    <property type="match status" value="1"/>
</dbReference>
<name>A0AAJ6ALB7_9MICC</name>
<dbReference type="GO" id="GO:0004222">
    <property type="term" value="F:metalloendopeptidase activity"/>
    <property type="evidence" value="ECO:0007669"/>
    <property type="project" value="TreeGrafter"/>
</dbReference>
<dbReference type="InterPro" id="IPR011055">
    <property type="entry name" value="Dup_hybrid_motif"/>
</dbReference>
<evidence type="ECO:0000256" key="1">
    <source>
        <dbReference type="SAM" id="Phobius"/>
    </source>
</evidence>
<protein>
    <submittedName>
        <fullName evidence="4">Peptidoglycan DD-metalloendopeptidase family protein</fullName>
    </submittedName>
</protein>
<dbReference type="InterPro" id="IPR016047">
    <property type="entry name" value="M23ase_b-sheet_dom"/>
</dbReference>
<gene>
    <name evidence="4" type="ORF">QDX21_05100</name>
</gene>
<dbReference type="CDD" id="cd12797">
    <property type="entry name" value="M23_peptidase"/>
    <property type="match status" value="1"/>
</dbReference>
<keyword evidence="1" id="KW-1133">Transmembrane helix</keyword>
<dbReference type="Pfam" id="PF01551">
    <property type="entry name" value="Peptidase_M23"/>
    <property type="match status" value="1"/>
</dbReference>
<sequence>MIQISVIGNAQVLVTPTFSGLQSAIGRGFVKPLEKGVGAADPGKRIGDKVISGLGKALKVGAAGTVAVGAGVVATALAKGFQRLQDIEEARAKLKGLGHSGEEVEAIMDNALNAVKGTAFGMGEAASLAATMVAAGIQPGEDLERVLTLVGDAATVAGTDLNDMGLIWGKAAAKGKIDGQIVNQMLERQIPILDLLADHYNVTAAEVSDMVSEGKVSFEDFAAAMETGVGGAAQESGDTFLGAWKNTIASLGRIGASLLGPLYEAGKAFLNWAMEALEPVEDWAKSMEPIIADAVAGLANWFQTTFLPIASNVVGALMDIGKWIVQNREWIIPLTLAVGTFITTFLGVLGVKSAIDSVKTSFGALNTVMKANPVGLVISGIAALVAGLTWFFTQTEIGRKLWATFTEALGTALTWLWETVVQPVITWMGDAFTWLWESVISPVVDWIVAAWQWLGEVFTAISGGIGTTVDGIGSAFSWLWESVIQPVTSWIADAWNATVGFIQAAWENVLKPVWDAVATVLQWLWDAVVFVVFTAIWTYWQVMSTTMQAAWEYILKPVWDAVAAVATWLWENILSPVFSWIADKWQYVVLALQFYWETVWKTVFDAVAFVAQWLWNNVLSPVFSWIGDKWSVMVTGMSLAWQNVLKPAWDYLATIAQWLWNSVLSPVFSWIGNHWQSMVDSMVWAWQNVLKPTWDYLADIAFWLWNAVLSPVFSWIGDHWQSMVDRMVWAWQNVLKPTWDYLADIAFWLWNAVLSPVFTWIGDKWSSMSGLMSDVYHNGIKPVIDWFGDKMENLKSRFKTAVENIQKQWDRLKGIAAKPIKFVIQDVFNDGLINALNKVPGVNIPDIPEPGWINEYATGGWTGPGGKFQPAGVVHADEFVIRKSSRRRFERLHPGLLSHINEHGDLEGYASGGLVKPVNGPVTSKFGPRWGGHHSGVDWAVPTGTPVRAALAGTVARTGWNIVTGRTGIGVLLNHPGNRNTYYGHLQKAKVAAGDDVSKGQTIALSGNTGNSTGPHLHFETWSGGKPVDPLKHMGGIPEGDDDGGGGWFDWFDPLAPFKALGKKITKWITDKFPHAEYILDASIGLAKQAFDSMLEWAKSKIGLSSGDNEGGDAEPSGSVVDQVRDVAKRFGWHTGQQWSALSDLIQRESSWNPNAANPSSSARGLFQKMTSLHGPVESTAAGQANWGLNYIKGRYGSPVSALNFHKRHNHYDTGGLVDPKPILRDQGGVLPPGLSMVLNNTGRNEYVMNQRNLHDLERALQSRRGAQHGSTMNFYGDVLTQSPAEFAQEVHKEARRKASLAVPF</sequence>
<evidence type="ECO:0000313" key="4">
    <source>
        <dbReference type="EMBL" id="WGH94172.1"/>
    </source>
</evidence>
<dbReference type="InterPro" id="IPR050570">
    <property type="entry name" value="Cell_wall_metabolism_enzyme"/>
</dbReference>
<evidence type="ECO:0000259" key="2">
    <source>
        <dbReference type="Pfam" id="PF01551"/>
    </source>
</evidence>
<dbReference type="SUPFAM" id="SSF53955">
    <property type="entry name" value="Lysozyme-like"/>
    <property type="match status" value="1"/>
</dbReference>
<dbReference type="SUPFAM" id="SSF51261">
    <property type="entry name" value="Duplicated hybrid motif"/>
    <property type="match status" value="1"/>
</dbReference>
<dbReference type="InterPro" id="IPR023346">
    <property type="entry name" value="Lysozyme-like_dom_sf"/>
</dbReference>
<feature type="domain" description="Tape measure protein N-terminal" evidence="3">
    <location>
        <begin position="81"/>
        <end position="247"/>
    </location>
</feature>
<dbReference type="Gene3D" id="2.70.70.10">
    <property type="entry name" value="Glucose Permease (Domain IIA)"/>
    <property type="match status" value="1"/>
</dbReference>
<evidence type="ECO:0000313" key="5">
    <source>
        <dbReference type="Proteomes" id="UP001224674"/>
    </source>
</evidence>
<keyword evidence="1" id="KW-0472">Membrane</keyword>
<feature type="domain" description="M23ase beta-sheet core" evidence="2">
    <location>
        <begin position="933"/>
        <end position="1030"/>
    </location>
</feature>
<dbReference type="EMBL" id="CP122566">
    <property type="protein sequence ID" value="WGH94172.1"/>
    <property type="molecule type" value="Genomic_DNA"/>
</dbReference>